<reference evidence="3" key="1">
    <citation type="submission" date="2017-05" db="EMBL/GenBank/DDBJ databases">
        <title>The Genome Sequence of Enterococcus sp. 4G2_DIV0659.</title>
        <authorList>
            <consortium name="The Broad Institute Genomics Platform"/>
            <consortium name="The Broad Institute Genomic Center for Infectious Diseases"/>
            <person name="Earl A."/>
            <person name="Manson A."/>
            <person name="Schwartman J."/>
            <person name="Gilmore M."/>
            <person name="Abouelleil A."/>
            <person name="Cao P."/>
            <person name="Chapman S."/>
            <person name="Cusick C."/>
            <person name="Shea T."/>
            <person name="Young S."/>
            <person name="Neafsey D."/>
            <person name="Nusbaum C."/>
            <person name="Birren B."/>
        </authorList>
    </citation>
    <scope>NUCLEOTIDE SEQUENCE [LARGE SCALE GENOMIC DNA]</scope>
    <source>
        <strain evidence="3">4G2_DIV0659</strain>
    </source>
</reference>
<accession>A0A242CHZ7</accession>
<dbReference type="AlphaFoldDB" id="A0A242CHZ7"/>
<keyword evidence="1" id="KW-0812">Transmembrane</keyword>
<sequence>MKNRHKGGILLTALLFTFLFSFIFILVLEDFKLSQHFSVQTKDYYTAKTIARLFVSTIKKQKVIEKSGRQQFSEGILEYEYDKKTLKIIININKKYYQFQERYQLETVESSK</sequence>
<dbReference type="OrthoDB" id="2186022at2"/>
<dbReference type="EMBL" id="NGLE01000001">
    <property type="protein sequence ID" value="OTO09855.1"/>
    <property type="molecule type" value="Genomic_DNA"/>
</dbReference>
<name>A0A242CHZ7_9ENTE</name>
<evidence type="ECO:0008006" key="5">
    <source>
        <dbReference type="Google" id="ProtNLM"/>
    </source>
</evidence>
<dbReference type="RefSeq" id="WP_086329472.1">
    <property type="nucleotide sequence ID" value="NZ_NGLE02000001.1"/>
</dbReference>
<dbReference type="Proteomes" id="UP000195139">
    <property type="component" value="Unassembled WGS sequence"/>
</dbReference>
<dbReference type="NCBIfam" id="NF041014">
    <property type="entry name" value="pilin_ComGG_2"/>
    <property type="match status" value="1"/>
</dbReference>
<organism evidence="3">
    <name type="scientific">Candidatus Enterococcus mansonii</name>
    <dbReference type="NCBI Taxonomy" id="1834181"/>
    <lineage>
        <taxon>Bacteria</taxon>
        <taxon>Bacillati</taxon>
        <taxon>Bacillota</taxon>
        <taxon>Bacilli</taxon>
        <taxon>Lactobacillales</taxon>
        <taxon>Enterococcaceae</taxon>
        <taxon>Enterococcus</taxon>
    </lineage>
</organism>
<evidence type="ECO:0000313" key="2">
    <source>
        <dbReference type="EMBL" id="MEI5995051.1"/>
    </source>
</evidence>
<evidence type="ECO:0000256" key="1">
    <source>
        <dbReference type="SAM" id="Phobius"/>
    </source>
</evidence>
<protein>
    <recommendedName>
        <fullName evidence="5">Late competence protein ComGG</fullName>
    </recommendedName>
</protein>
<dbReference type="InterPro" id="IPR047665">
    <property type="entry name" value="ComGG_streptococcus-type"/>
</dbReference>
<proteinExistence type="predicted"/>
<keyword evidence="4" id="KW-1185">Reference proteome</keyword>
<evidence type="ECO:0000313" key="3">
    <source>
        <dbReference type="EMBL" id="OTO09855.1"/>
    </source>
</evidence>
<dbReference type="STRING" id="1834181.A5880_000538"/>
<gene>
    <name evidence="3" type="ORF">A5880_000538</name>
    <name evidence="2" type="ORF">A5880_002641</name>
</gene>
<feature type="transmembrane region" description="Helical" evidence="1">
    <location>
        <begin position="7"/>
        <end position="28"/>
    </location>
</feature>
<reference evidence="2 4" key="2">
    <citation type="submission" date="2018-07" db="EMBL/GenBank/DDBJ databases">
        <title>The Genome Sequence of Enterococcus sp. DIV0659b.</title>
        <authorList>
            <consortium name="The Broad Institute Genomics Platform"/>
            <consortium name="The Broad Institute Genomic Center for Infectious Diseases"/>
            <person name="Earl A."/>
            <person name="Manson A."/>
            <person name="Schwartman J."/>
            <person name="Gilmore M."/>
            <person name="Abouelleil A."/>
            <person name="Cao P."/>
            <person name="Chapman S."/>
            <person name="Cusick C."/>
            <person name="Shea T."/>
            <person name="Young S."/>
            <person name="Neafsey D."/>
            <person name="Nusbaum C."/>
            <person name="Birren B."/>
        </authorList>
    </citation>
    <scope>NUCLEOTIDE SEQUENCE [LARGE SCALE GENOMIC DNA]</scope>
    <source>
        <strain evidence="2 4">4G2_DIV0659</strain>
    </source>
</reference>
<keyword evidence="1" id="KW-0472">Membrane</keyword>
<comment type="caution">
    <text evidence="3">The sequence shown here is derived from an EMBL/GenBank/DDBJ whole genome shotgun (WGS) entry which is preliminary data.</text>
</comment>
<dbReference type="EMBL" id="NGLE02000001">
    <property type="protein sequence ID" value="MEI5995051.1"/>
    <property type="molecule type" value="Genomic_DNA"/>
</dbReference>
<evidence type="ECO:0000313" key="4">
    <source>
        <dbReference type="Proteomes" id="UP000195139"/>
    </source>
</evidence>
<keyword evidence="1" id="KW-1133">Transmembrane helix</keyword>